<dbReference type="AlphaFoldDB" id="A0A4Q2TXG3"/>
<dbReference type="Pfam" id="PF07859">
    <property type="entry name" value="Abhydrolase_3"/>
    <property type="match status" value="1"/>
</dbReference>
<feature type="non-terminal residue" evidence="4">
    <location>
        <position position="392"/>
    </location>
</feature>
<dbReference type="PANTHER" id="PTHR48081:SF8">
    <property type="entry name" value="ALPHA_BETA HYDROLASE FOLD-3 DOMAIN-CONTAINING PROTEIN-RELATED"/>
    <property type="match status" value="1"/>
</dbReference>
<feature type="signal peptide" evidence="2">
    <location>
        <begin position="1"/>
        <end position="28"/>
    </location>
</feature>
<comment type="caution">
    <text evidence="4">The sequence shown here is derived from an EMBL/GenBank/DDBJ whole genome shotgun (WGS) entry which is preliminary data.</text>
</comment>
<dbReference type="PROSITE" id="PS00122">
    <property type="entry name" value="CARBOXYLESTERASE_B_1"/>
    <property type="match status" value="1"/>
</dbReference>
<dbReference type="RefSeq" id="WP_165359750.1">
    <property type="nucleotide sequence ID" value="NZ_QYBB01000115.1"/>
</dbReference>
<dbReference type="InterPro" id="IPR050300">
    <property type="entry name" value="GDXG_lipolytic_enzyme"/>
</dbReference>
<feature type="domain" description="Alpha/beta hydrolase fold-3" evidence="3">
    <location>
        <begin position="159"/>
        <end position="365"/>
    </location>
</feature>
<dbReference type="Gene3D" id="3.40.50.1820">
    <property type="entry name" value="alpha/beta hydrolase"/>
    <property type="match status" value="1"/>
</dbReference>
<keyword evidence="1 4" id="KW-0378">Hydrolase</keyword>
<sequence>MTTVFRSSALLAGLMAGTALLAAPAAWAQTAAPPAPAAAAPMPDAPVAEPAFSTVATVAETPDSGTMKRADKDMAAVLKKLGDLGVKPIESRSVEEARTQPTPADAVNAVLKDQGKDPAAMMAAMKVSKKDMTYPTAGGTQLVRIYTPDGAGSGPLPVIVYYHGGGWVIATVDTYEASAMALAKKANAIVASVEYRHAPENKFPAAHEDAFAAYKWALANAAQFGGDPARVAVAGESAGGNLAANVAIMARDGNVQKPTHMLLVYPVAGTDMNTPSYIQNQNAMPLSKGAMGWFVDKTLAKPDDAKSPMLNLTTMADLKGLPSATVITDGIDPLMSEGKMLAEKLKAAGVPTTYRNYEGVTHEFFGMAPVVSDAEKAQDAAAQDLREAFAGK</sequence>
<gene>
    <name evidence="4" type="ORF">D3273_27395</name>
</gene>
<evidence type="ECO:0000256" key="2">
    <source>
        <dbReference type="SAM" id="SignalP"/>
    </source>
</evidence>
<dbReference type="InterPro" id="IPR019826">
    <property type="entry name" value="Carboxylesterase_B_AS"/>
</dbReference>
<evidence type="ECO:0000259" key="3">
    <source>
        <dbReference type="Pfam" id="PF07859"/>
    </source>
</evidence>
<organism evidence="4 5">
    <name type="scientific">Lichenibacterium minor</name>
    <dbReference type="NCBI Taxonomy" id="2316528"/>
    <lineage>
        <taxon>Bacteria</taxon>
        <taxon>Pseudomonadati</taxon>
        <taxon>Pseudomonadota</taxon>
        <taxon>Alphaproteobacteria</taxon>
        <taxon>Hyphomicrobiales</taxon>
        <taxon>Lichenihabitantaceae</taxon>
        <taxon>Lichenibacterium</taxon>
    </lineage>
</organism>
<evidence type="ECO:0000313" key="4">
    <source>
        <dbReference type="EMBL" id="RYC28802.1"/>
    </source>
</evidence>
<dbReference type="InterPro" id="IPR029058">
    <property type="entry name" value="AB_hydrolase_fold"/>
</dbReference>
<dbReference type="Proteomes" id="UP000290759">
    <property type="component" value="Unassembled WGS sequence"/>
</dbReference>
<dbReference type="SUPFAM" id="SSF53474">
    <property type="entry name" value="alpha/beta-Hydrolases"/>
    <property type="match status" value="1"/>
</dbReference>
<protein>
    <submittedName>
        <fullName evidence="4">Alpha/beta hydrolase</fullName>
    </submittedName>
</protein>
<proteinExistence type="predicted"/>
<evidence type="ECO:0000256" key="1">
    <source>
        <dbReference type="ARBA" id="ARBA00022801"/>
    </source>
</evidence>
<accession>A0A4Q2TXG3</accession>
<dbReference type="InterPro" id="IPR013094">
    <property type="entry name" value="AB_hydrolase_3"/>
</dbReference>
<keyword evidence="2" id="KW-0732">Signal</keyword>
<keyword evidence="5" id="KW-1185">Reference proteome</keyword>
<dbReference type="GO" id="GO:0016787">
    <property type="term" value="F:hydrolase activity"/>
    <property type="evidence" value="ECO:0007669"/>
    <property type="project" value="UniProtKB-KW"/>
</dbReference>
<reference evidence="4 5" key="2">
    <citation type="submission" date="2019-02" db="EMBL/GenBank/DDBJ databases">
        <title>'Lichenibacterium ramalinii' gen. nov. sp. nov., 'Lichenibacterium minor' gen. nov. sp. nov.</title>
        <authorList>
            <person name="Pankratov T."/>
        </authorList>
    </citation>
    <scope>NUCLEOTIDE SEQUENCE [LARGE SCALE GENOMIC DNA]</scope>
    <source>
        <strain evidence="4 5">RmlP026</strain>
    </source>
</reference>
<dbReference type="EMBL" id="QYBB01000115">
    <property type="protein sequence ID" value="RYC28802.1"/>
    <property type="molecule type" value="Genomic_DNA"/>
</dbReference>
<dbReference type="PANTHER" id="PTHR48081">
    <property type="entry name" value="AB HYDROLASE SUPERFAMILY PROTEIN C4A8.06C"/>
    <property type="match status" value="1"/>
</dbReference>
<feature type="chain" id="PRO_5020835078" evidence="2">
    <location>
        <begin position="29"/>
        <end position="392"/>
    </location>
</feature>
<name>A0A4Q2TXG3_9HYPH</name>
<evidence type="ECO:0000313" key="5">
    <source>
        <dbReference type="Proteomes" id="UP000290759"/>
    </source>
</evidence>
<reference evidence="4 5" key="1">
    <citation type="submission" date="2018-12" db="EMBL/GenBank/DDBJ databases">
        <authorList>
            <person name="Grouzdev D.S."/>
            <person name="Krutkina M.S."/>
        </authorList>
    </citation>
    <scope>NUCLEOTIDE SEQUENCE [LARGE SCALE GENOMIC DNA]</scope>
    <source>
        <strain evidence="4 5">RmlP026</strain>
    </source>
</reference>